<feature type="region of interest" description="Disordered" evidence="1">
    <location>
        <begin position="260"/>
        <end position="311"/>
    </location>
</feature>
<dbReference type="OrthoDB" id="3056408at2759"/>
<dbReference type="EMBL" id="ML210173">
    <property type="protein sequence ID" value="TFK26618.1"/>
    <property type="molecule type" value="Genomic_DNA"/>
</dbReference>
<keyword evidence="5" id="KW-1185">Reference proteome</keyword>
<name>A0A5C3L1S2_COPMA</name>
<sequence length="456" mass="48935">MRTEISTVFLVGLIVTAFPTPQVADFGFLSLNPLHTGLPGLPPSLPTSANLRTSVTLRPVADVFHDLTAAQRVIVTSSLAPTQAAGAPTSSLTAPAVAGERGTVGQLQDYRATAQQPSLGPSASATTPPSPSPVTMSKESSPASIIPDHDSFPKATDDAVFLDKQELENSHRISSFKIIGIVIGVLAGVTLLILFAVNPRVANAINRGRVKGKHIGSRPISSWFPFPAPVHAPPVRTRSRKPVRYEDKYLEHHSSLASPRSKFSVTSSDYSDRSRDSSSSTDTILAKNTRANTSVPPIRPPRPPTADSPTISDDYYLPPENPEYLKRTSPFFDSPTLGRDISNPSCSSMTIASQTPLLSPSLFFTMTPSSSSRMLLSESGLPDPQRPDLHHLRNHSAPVFQNTPALTGGLDFIDPVAKRILKHRRSRSTSGWAYPRKPPSSDESDGSYNGAIGKAL</sequence>
<feature type="compositionally biased region" description="Polar residues" evidence="1">
    <location>
        <begin position="134"/>
        <end position="143"/>
    </location>
</feature>
<organism evidence="4 5">
    <name type="scientific">Coprinopsis marcescibilis</name>
    <name type="common">Agaric fungus</name>
    <name type="synonym">Psathyrella marcescibilis</name>
    <dbReference type="NCBI Taxonomy" id="230819"/>
    <lineage>
        <taxon>Eukaryota</taxon>
        <taxon>Fungi</taxon>
        <taxon>Dikarya</taxon>
        <taxon>Basidiomycota</taxon>
        <taxon>Agaricomycotina</taxon>
        <taxon>Agaricomycetes</taxon>
        <taxon>Agaricomycetidae</taxon>
        <taxon>Agaricales</taxon>
        <taxon>Agaricineae</taxon>
        <taxon>Psathyrellaceae</taxon>
        <taxon>Coprinopsis</taxon>
    </lineage>
</organism>
<reference evidence="4 5" key="1">
    <citation type="journal article" date="2019" name="Nat. Ecol. Evol.">
        <title>Megaphylogeny resolves global patterns of mushroom evolution.</title>
        <authorList>
            <person name="Varga T."/>
            <person name="Krizsan K."/>
            <person name="Foldi C."/>
            <person name="Dima B."/>
            <person name="Sanchez-Garcia M."/>
            <person name="Sanchez-Ramirez S."/>
            <person name="Szollosi G.J."/>
            <person name="Szarkandi J.G."/>
            <person name="Papp V."/>
            <person name="Albert L."/>
            <person name="Andreopoulos W."/>
            <person name="Angelini C."/>
            <person name="Antonin V."/>
            <person name="Barry K.W."/>
            <person name="Bougher N.L."/>
            <person name="Buchanan P."/>
            <person name="Buyck B."/>
            <person name="Bense V."/>
            <person name="Catcheside P."/>
            <person name="Chovatia M."/>
            <person name="Cooper J."/>
            <person name="Damon W."/>
            <person name="Desjardin D."/>
            <person name="Finy P."/>
            <person name="Geml J."/>
            <person name="Haridas S."/>
            <person name="Hughes K."/>
            <person name="Justo A."/>
            <person name="Karasinski D."/>
            <person name="Kautmanova I."/>
            <person name="Kiss B."/>
            <person name="Kocsube S."/>
            <person name="Kotiranta H."/>
            <person name="LaButti K.M."/>
            <person name="Lechner B.E."/>
            <person name="Liimatainen K."/>
            <person name="Lipzen A."/>
            <person name="Lukacs Z."/>
            <person name="Mihaltcheva S."/>
            <person name="Morgado L.N."/>
            <person name="Niskanen T."/>
            <person name="Noordeloos M.E."/>
            <person name="Ohm R.A."/>
            <person name="Ortiz-Santana B."/>
            <person name="Ovrebo C."/>
            <person name="Racz N."/>
            <person name="Riley R."/>
            <person name="Savchenko A."/>
            <person name="Shiryaev A."/>
            <person name="Soop K."/>
            <person name="Spirin V."/>
            <person name="Szebenyi C."/>
            <person name="Tomsovsky M."/>
            <person name="Tulloss R.E."/>
            <person name="Uehling J."/>
            <person name="Grigoriev I.V."/>
            <person name="Vagvolgyi C."/>
            <person name="Papp T."/>
            <person name="Martin F.M."/>
            <person name="Miettinen O."/>
            <person name="Hibbett D.S."/>
            <person name="Nagy L.G."/>
        </authorList>
    </citation>
    <scope>NUCLEOTIDE SEQUENCE [LARGE SCALE GENOMIC DNA]</scope>
    <source>
        <strain evidence="4 5">CBS 121175</strain>
    </source>
</reference>
<evidence type="ECO:0000256" key="3">
    <source>
        <dbReference type="SAM" id="SignalP"/>
    </source>
</evidence>
<keyword evidence="3" id="KW-0732">Signal</keyword>
<evidence type="ECO:0000313" key="5">
    <source>
        <dbReference type="Proteomes" id="UP000307440"/>
    </source>
</evidence>
<feature type="transmembrane region" description="Helical" evidence="2">
    <location>
        <begin position="178"/>
        <end position="197"/>
    </location>
</feature>
<keyword evidence="2" id="KW-1133">Transmembrane helix</keyword>
<feature type="region of interest" description="Disordered" evidence="1">
    <location>
        <begin position="423"/>
        <end position="456"/>
    </location>
</feature>
<feature type="signal peptide" evidence="3">
    <location>
        <begin position="1"/>
        <end position="24"/>
    </location>
</feature>
<evidence type="ECO:0000313" key="4">
    <source>
        <dbReference type="EMBL" id="TFK26618.1"/>
    </source>
</evidence>
<protein>
    <recommendedName>
        <fullName evidence="6">Mid2 domain-containing protein</fullName>
    </recommendedName>
</protein>
<gene>
    <name evidence="4" type="ORF">FA15DRAFT_654284</name>
</gene>
<evidence type="ECO:0008006" key="6">
    <source>
        <dbReference type="Google" id="ProtNLM"/>
    </source>
</evidence>
<feature type="region of interest" description="Disordered" evidence="1">
    <location>
        <begin position="114"/>
        <end position="151"/>
    </location>
</feature>
<proteinExistence type="predicted"/>
<accession>A0A5C3L1S2</accession>
<keyword evidence="2" id="KW-0812">Transmembrane</keyword>
<dbReference type="Proteomes" id="UP000307440">
    <property type="component" value="Unassembled WGS sequence"/>
</dbReference>
<feature type="chain" id="PRO_5023004486" description="Mid2 domain-containing protein" evidence="3">
    <location>
        <begin position="25"/>
        <end position="456"/>
    </location>
</feature>
<evidence type="ECO:0000256" key="2">
    <source>
        <dbReference type="SAM" id="Phobius"/>
    </source>
</evidence>
<evidence type="ECO:0000256" key="1">
    <source>
        <dbReference type="SAM" id="MobiDB-lite"/>
    </source>
</evidence>
<feature type="compositionally biased region" description="Pro residues" evidence="1">
    <location>
        <begin position="297"/>
        <end position="306"/>
    </location>
</feature>
<dbReference type="AlphaFoldDB" id="A0A5C3L1S2"/>
<keyword evidence="2" id="KW-0472">Membrane</keyword>